<reference evidence="9 10" key="1">
    <citation type="journal article" date="2018" name="IMA Fungus">
        <title>IMA Genome-F 9: Draft genome sequence of Annulohypoxylon stygium, Aspergillus mulundensis, Berkeleyomyces basicola (syn. Thielaviopsis basicola), Ceratocystis smalleyi, two Cercospora beticola strains, Coleophoma cylindrospora, Fusarium fracticaudum, Phialophora cf. hyalina, and Morchella septimelata.</title>
        <authorList>
            <person name="Wingfield B.D."/>
            <person name="Bills G.F."/>
            <person name="Dong Y."/>
            <person name="Huang W."/>
            <person name="Nel W.J."/>
            <person name="Swalarsk-Parry B.S."/>
            <person name="Vaghefi N."/>
            <person name="Wilken P.M."/>
            <person name="An Z."/>
            <person name="de Beer Z.W."/>
            <person name="De Vos L."/>
            <person name="Chen L."/>
            <person name="Duong T.A."/>
            <person name="Gao Y."/>
            <person name="Hammerbacher A."/>
            <person name="Kikkert J.R."/>
            <person name="Li Y."/>
            <person name="Li H."/>
            <person name="Li K."/>
            <person name="Li Q."/>
            <person name="Liu X."/>
            <person name="Ma X."/>
            <person name="Naidoo K."/>
            <person name="Pethybridge S.J."/>
            <person name="Sun J."/>
            <person name="Steenkamp E.T."/>
            <person name="van der Nest M.A."/>
            <person name="van Wyk S."/>
            <person name="Wingfield M.J."/>
            <person name="Xiong C."/>
            <person name="Yue Q."/>
            <person name="Zhang X."/>
        </authorList>
    </citation>
    <scope>NUCLEOTIDE SEQUENCE [LARGE SCALE GENOMIC DNA]</scope>
    <source>
        <strain evidence="9 10">BP6252</strain>
    </source>
</reference>
<evidence type="ECO:0000256" key="3">
    <source>
        <dbReference type="ARBA" id="ARBA00022617"/>
    </source>
</evidence>
<evidence type="ECO:0000256" key="7">
    <source>
        <dbReference type="ARBA" id="ARBA00023033"/>
    </source>
</evidence>
<evidence type="ECO:0000256" key="8">
    <source>
        <dbReference type="SAM" id="Phobius"/>
    </source>
</evidence>
<accession>A0A3D8SGM2</accession>
<dbReference type="AlphaFoldDB" id="A0A3D8SGM2"/>
<dbReference type="GO" id="GO:0016705">
    <property type="term" value="F:oxidoreductase activity, acting on paired donors, with incorporation or reduction of molecular oxygen"/>
    <property type="evidence" value="ECO:0007669"/>
    <property type="project" value="InterPro"/>
</dbReference>
<gene>
    <name evidence="9" type="ORF">BP6252_02921</name>
</gene>
<dbReference type="InterPro" id="IPR036396">
    <property type="entry name" value="Cyt_P450_sf"/>
</dbReference>
<dbReference type="Gene3D" id="1.10.630.10">
    <property type="entry name" value="Cytochrome P450"/>
    <property type="match status" value="1"/>
</dbReference>
<keyword evidence="7" id="KW-0503">Monooxygenase</keyword>
<keyword evidence="8" id="KW-0812">Transmembrane</keyword>
<dbReference type="OrthoDB" id="2789670at2759"/>
<dbReference type="GO" id="GO:0005506">
    <property type="term" value="F:iron ion binding"/>
    <property type="evidence" value="ECO:0007669"/>
    <property type="project" value="InterPro"/>
</dbReference>
<sequence>MPNVPEEIEGISLGFSLSIGLVFVVALFLFQTCRPHIRNFPPGPHGLPVLGNALDLRKDPWLKLTSWKETYGPIVYFHVLGRPVVVLNTLDVAVELLDRRAVSTSARPPWIIANKLSGGQFLPFIDSQTHLWRRIRKIYHEGFRPANRHYLESALYQEASVFCARALTQPPTQGSDIYSYLQHYVSSASLSMIYGHSSSVGVSIDPVSVTLDHSIRRILNSLVDFHLVEIFPWLDCIPSRFAPWKRNAQQIFFSDSAIIRDLLESRRSSKDNRRQDAIVDTMITSIDKGTLSETDGSWGAFALYVGMQTAAGVLSWALLALILHPDIQRRAHAELHQVVGRERPPTFDDFDDLPYIQALV</sequence>
<dbReference type="EMBL" id="PDLM01000002">
    <property type="protein sequence ID" value="RDW85331.1"/>
    <property type="molecule type" value="Genomic_DNA"/>
</dbReference>
<organism evidence="9 10">
    <name type="scientific">Coleophoma cylindrospora</name>
    <dbReference type="NCBI Taxonomy" id="1849047"/>
    <lineage>
        <taxon>Eukaryota</taxon>
        <taxon>Fungi</taxon>
        <taxon>Dikarya</taxon>
        <taxon>Ascomycota</taxon>
        <taxon>Pezizomycotina</taxon>
        <taxon>Leotiomycetes</taxon>
        <taxon>Helotiales</taxon>
        <taxon>Dermateaceae</taxon>
        <taxon>Coleophoma</taxon>
    </lineage>
</organism>
<dbReference type="PANTHER" id="PTHR46300">
    <property type="entry name" value="P450, PUTATIVE (EUROFUNG)-RELATED-RELATED"/>
    <property type="match status" value="1"/>
</dbReference>
<dbReference type="GO" id="GO:0020037">
    <property type="term" value="F:heme binding"/>
    <property type="evidence" value="ECO:0007669"/>
    <property type="project" value="InterPro"/>
</dbReference>
<evidence type="ECO:0000313" key="10">
    <source>
        <dbReference type="Proteomes" id="UP000256645"/>
    </source>
</evidence>
<protein>
    <recommendedName>
        <fullName evidence="11">Cytochrome P450</fullName>
    </recommendedName>
</protein>
<comment type="cofactor">
    <cofactor evidence="1">
        <name>heme</name>
        <dbReference type="ChEBI" id="CHEBI:30413"/>
    </cofactor>
</comment>
<keyword evidence="8" id="KW-1133">Transmembrane helix</keyword>
<keyword evidence="5" id="KW-0560">Oxidoreductase</keyword>
<keyword evidence="4" id="KW-0479">Metal-binding</keyword>
<keyword evidence="6" id="KW-0408">Iron</keyword>
<evidence type="ECO:0008006" key="11">
    <source>
        <dbReference type="Google" id="ProtNLM"/>
    </source>
</evidence>
<evidence type="ECO:0000256" key="5">
    <source>
        <dbReference type="ARBA" id="ARBA00023002"/>
    </source>
</evidence>
<dbReference type="STRING" id="1849047.A0A3D8SGM2"/>
<evidence type="ECO:0000256" key="1">
    <source>
        <dbReference type="ARBA" id="ARBA00001971"/>
    </source>
</evidence>
<dbReference type="Proteomes" id="UP000256645">
    <property type="component" value="Unassembled WGS sequence"/>
</dbReference>
<keyword evidence="8" id="KW-0472">Membrane</keyword>
<dbReference type="InterPro" id="IPR001128">
    <property type="entry name" value="Cyt_P450"/>
</dbReference>
<evidence type="ECO:0000256" key="2">
    <source>
        <dbReference type="ARBA" id="ARBA00010617"/>
    </source>
</evidence>
<comment type="similarity">
    <text evidence="2">Belongs to the cytochrome P450 family.</text>
</comment>
<dbReference type="InterPro" id="IPR050364">
    <property type="entry name" value="Cytochrome_P450_fung"/>
</dbReference>
<feature type="transmembrane region" description="Helical" evidence="8">
    <location>
        <begin position="12"/>
        <end position="30"/>
    </location>
</feature>
<dbReference type="PANTHER" id="PTHR46300:SF7">
    <property type="entry name" value="P450, PUTATIVE (EUROFUNG)-RELATED"/>
    <property type="match status" value="1"/>
</dbReference>
<keyword evidence="3" id="KW-0349">Heme</keyword>
<feature type="transmembrane region" description="Helical" evidence="8">
    <location>
        <begin position="298"/>
        <end position="323"/>
    </location>
</feature>
<evidence type="ECO:0000313" key="9">
    <source>
        <dbReference type="EMBL" id="RDW85331.1"/>
    </source>
</evidence>
<dbReference type="SUPFAM" id="SSF48264">
    <property type="entry name" value="Cytochrome P450"/>
    <property type="match status" value="1"/>
</dbReference>
<name>A0A3D8SGM2_9HELO</name>
<dbReference type="PRINTS" id="PR00463">
    <property type="entry name" value="EP450I"/>
</dbReference>
<dbReference type="Pfam" id="PF00067">
    <property type="entry name" value="p450"/>
    <property type="match status" value="1"/>
</dbReference>
<evidence type="ECO:0000256" key="6">
    <source>
        <dbReference type="ARBA" id="ARBA00023004"/>
    </source>
</evidence>
<evidence type="ECO:0000256" key="4">
    <source>
        <dbReference type="ARBA" id="ARBA00022723"/>
    </source>
</evidence>
<proteinExistence type="inferred from homology"/>
<dbReference type="GO" id="GO:0004497">
    <property type="term" value="F:monooxygenase activity"/>
    <property type="evidence" value="ECO:0007669"/>
    <property type="project" value="UniProtKB-KW"/>
</dbReference>
<comment type="caution">
    <text evidence="9">The sequence shown here is derived from an EMBL/GenBank/DDBJ whole genome shotgun (WGS) entry which is preliminary data.</text>
</comment>
<dbReference type="InterPro" id="IPR002401">
    <property type="entry name" value="Cyt_P450_E_grp-I"/>
</dbReference>
<keyword evidence="10" id="KW-1185">Reference proteome</keyword>